<name>A0A1S3IF52_LINAN</name>
<dbReference type="PANTHER" id="PTHR11091">
    <property type="entry name" value="OXIDOREDUCTASE-RELATED"/>
    <property type="match status" value="1"/>
</dbReference>
<dbReference type="SUPFAM" id="SSF89733">
    <property type="entry name" value="L-sulfolactate dehydrogenase-like"/>
    <property type="match status" value="2"/>
</dbReference>
<dbReference type="InParanoid" id="A0A1S3IF52"/>
<evidence type="ECO:0000256" key="1">
    <source>
        <dbReference type="ARBA" id="ARBA00006056"/>
    </source>
</evidence>
<protein>
    <submittedName>
        <fullName evidence="4">Uncharacterized protein LOC106163118</fullName>
    </submittedName>
</protein>
<dbReference type="GO" id="GO:0016491">
    <property type="term" value="F:oxidoreductase activity"/>
    <property type="evidence" value="ECO:0007669"/>
    <property type="project" value="UniProtKB-KW"/>
</dbReference>
<dbReference type="PANTHER" id="PTHR11091:SF0">
    <property type="entry name" value="MALATE DEHYDROGENASE"/>
    <property type="match status" value="1"/>
</dbReference>
<dbReference type="InterPro" id="IPR036111">
    <property type="entry name" value="Mal/L-sulfo/L-lacto_DH-like_sf"/>
</dbReference>
<dbReference type="Pfam" id="PF02615">
    <property type="entry name" value="Ldh_2"/>
    <property type="match status" value="2"/>
</dbReference>
<dbReference type="AlphaFoldDB" id="A0A1S3IF52"/>
<evidence type="ECO:0000313" key="3">
    <source>
        <dbReference type="Proteomes" id="UP000085678"/>
    </source>
</evidence>
<dbReference type="InterPro" id="IPR043143">
    <property type="entry name" value="Mal/L-sulf/L-lact_DH-like_NADP"/>
</dbReference>
<dbReference type="Gene3D" id="1.10.1530.10">
    <property type="match status" value="1"/>
</dbReference>
<reference evidence="4" key="1">
    <citation type="submission" date="2025-08" db="UniProtKB">
        <authorList>
            <consortium name="RefSeq"/>
        </authorList>
    </citation>
    <scope>IDENTIFICATION</scope>
    <source>
        <tissue evidence="4">Gonads</tissue>
    </source>
</reference>
<gene>
    <name evidence="4" type="primary">LOC106163118</name>
</gene>
<dbReference type="RefSeq" id="XP_013396084.1">
    <property type="nucleotide sequence ID" value="XM_013540630.2"/>
</dbReference>
<keyword evidence="3" id="KW-1185">Reference proteome</keyword>
<dbReference type="InterPro" id="IPR003767">
    <property type="entry name" value="Malate/L-lactate_DH-like"/>
</dbReference>
<dbReference type="OrthoDB" id="7881616at2759"/>
<dbReference type="GeneID" id="106163118"/>
<dbReference type="Gene3D" id="3.30.1370.60">
    <property type="entry name" value="Hypothetical oxidoreductase yiak, domain 2"/>
    <property type="match status" value="2"/>
</dbReference>
<organism evidence="3 4">
    <name type="scientific">Lingula anatina</name>
    <name type="common">Brachiopod</name>
    <name type="synonym">Lingula unguis</name>
    <dbReference type="NCBI Taxonomy" id="7574"/>
    <lineage>
        <taxon>Eukaryota</taxon>
        <taxon>Metazoa</taxon>
        <taxon>Spiralia</taxon>
        <taxon>Lophotrochozoa</taxon>
        <taxon>Brachiopoda</taxon>
        <taxon>Linguliformea</taxon>
        <taxon>Lingulata</taxon>
        <taxon>Lingulida</taxon>
        <taxon>Linguloidea</taxon>
        <taxon>Lingulidae</taxon>
        <taxon>Lingula</taxon>
    </lineage>
</organism>
<evidence type="ECO:0000313" key="4">
    <source>
        <dbReference type="RefSeq" id="XP_013396084.1"/>
    </source>
</evidence>
<comment type="similarity">
    <text evidence="1">Belongs to the LDH2/MDH2 oxidoreductase family.</text>
</comment>
<evidence type="ECO:0000256" key="2">
    <source>
        <dbReference type="ARBA" id="ARBA00023002"/>
    </source>
</evidence>
<proteinExistence type="inferred from homology"/>
<dbReference type="KEGG" id="lak:106163118"/>
<dbReference type="Proteomes" id="UP000085678">
    <property type="component" value="Unplaced"/>
</dbReference>
<dbReference type="InterPro" id="IPR043144">
    <property type="entry name" value="Mal/L-sulf/L-lact_DH-like_ah"/>
</dbReference>
<keyword evidence="2" id="KW-0560">Oxidoreductase</keyword>
<accession>A0A1S3IF52</accession>
<sequence>MAAEGDYLIVPREEVTAFAVRCLTAVGSRQEYADTTADLLTAADYRGHFSHGLNRLEMYVDDIICGTTDKDAVPTIENETAATAWVNGNNAPGPPVAKFCMDLAIRKAKEAGIAMVAVKESNHFGIAGWYSMRACEQGLIGLAFTNSSPAIVPTRAKKPTFGTNPISMAAPAENGDSFVLDMATSTVAMGKVEIAERRGHKIPDGWGVDKEGKVTNDPTAVIKPGGLLPLGGAEETSGYKGYGLALMVEVLCGITSGAYYGPNIRKWQSQGAQANLGQCFIAIDPNVFAPGFSGRMSDIMSICRQLQPVSKSATAPIKQFTYVTFTLYTSRKNRNGQCFIAIDPNVFAPGFSGRMSDIMSICRQLQPATEDKPVLVAGDPERLHMEKCDAQGGIEYHPNQIEFLNTVADKVKVAHIKPLR</sequence>
<dbReference type="STRING" id="7574.A0A1S3IF52"/>